<dbReference type="PANTHER" id="PTHR11346:SF116">
    <property type="entry name" value="GALECTIN"/>
    <property type="match status" value="1"/>
</dbReference>
<dbReference type="Proteomes" id="UP001608902">
    <property type="component" value="Unassembled WGS sequence"/>
</dbReference>
<dbReference type="PANTHER" id="PTHR11346">
    <property type="entry name" value="GALECTIN"/>
    <property type="match status" value="1"/>
</dbReference>
<evidence type="ECO:0000256" key="2">
    <source>
        <dbReference type="RuleBase" id="RU102079"/>
    </source>
</evidence>
<dbReference type="SUPFAM" id="SSF49899">
    <property type="entry name" value="Concanavalin A-like lectins/glucanases"/>
    <property type="match status" value="1"/>
</dbReference>
<dbReference type="InterPro" id="IPR001079">
    <property type="entry name" value="Galectin_CRD"/>
</dbReference>
<dbReference type="Pfam" id="PF00337">
    <property type="entry name" value="Gal-bind_lectin"/>
    <property type="match status" value="1"/>
</dbReference>
<dbReference type="InterPro" id="IPR044156">
    <property type="entry name" value="Galectin-like"/>
</dbReference>
<feature type="domain" description="Galectin" evidence="3">
    <location>
        <begin position="91"/>
        <end position="216"/>
    </location>
</feature>
<evidence type="ECO:0000259" key="3">
    <source>
        <dbReference type="PROSITE" id="PS51304"/>
    </source>
</evidence>
<organism evidence="4 5">
    <name type="scientific">Gnathostoma spinigerum</name>
    <dbReference type="NCBI Taxonomy" id="75299"/>
    <lineage>
        <taxon>Eukaryota</taxon>
        <taxon>Metazoa</taxon>
        <taxon>Ecdysozoa</taxon>
        <taxon>Nematoda</taxon>
        <taxon>Chromadorea</taxon>
        <taxon>Rhabditida</taxon>
        <taxon>Spirurina</taxon>
        <taxon>Gnathostomatomorpha</taxon>
        <taxon>Gnathostomatoidea</taxon>
        <taxon>Gnathostomatidae</taxon>
        <taxon>Gnathostoma</taxon>
    </lineage>
</organism>
<sequence>MSKHNWKHCVIFQYGLWSNQADVNLQQQITQDFFFHLRIFSDRFEIVINDQIVATVKEPLDYLRPSKYFAVGGDVMIKKLYWTRKPTDKFRKAFPGGTLPVGQSILVYGIPRKDDFTFDFTSKNEKDIMFHFRHRDNAIIRNTRRNGVWGQQEMTAASPFQRDIPCVIVFHRSQQFMEVYVNGQLHCKYSHRLQNGEDYASVVRWGGFDILGFEMPTAIDFNESAKFDFEL</sequence>
<keyword evidence="1 2" id="KW-0430">Lectin</keyword>
<comment type="caution">
    <text evidence="4">The sequence shown here is derived from an EMBL/GenBank/DDBJ whole genome shotgun (WGS) entry which is preliminary data.</text>
</comment>
<proteinExistence type="predicted"/>
<dbReference type="GO" id="GO:0030246">
    <property type="term" value="F:carbohydrate binding"/>
    <property type="evidence" value="ECO:0007669"/>
    <property type="project" value="UniProtKB-UniRule"/>
</dbReference>
<protein>
    <recommendedName>
        <fullName evidence="2">Galectin</fullName>
    </recommendedName>
</protein>
<evidence type="ECO:0000313" key="4">
    <source>
        <dbReference type="EMBL" id="MFH4984071.1"/>
    </source>
</evidence>
<dbReference type="PROSITE" id="PS51304">
    <property type="entry name" value="GALECTIN"/>
    <property type="match status" value="1"/>
</dbReference>
<keyword evidence="5" id="KW-1185">Reference proteome</keyword>
<name>A0ABD6F1T8_9BILA</name>
<evidence type="ECO:0000256" key="1">
    <source>
        <dbReference type="ARBA" id="ARBA00022734"/>
    </source>
</evidence>
<reference evidence="4 5" key="1">
    <citation type="submission" date="2024-08" db="EMBL/GenBank/DDBJ databases">
        <title>Gnathostoma spinigerum genome.</title>
        <authorList>
            <person name="Gonzalez-Bertolin B."/>
            <person name="Monzon S."/>
            <person name="Zaballos A."/>
            <person name="Jimenez P."/>
            <person name="Dekumyoy P."/>
            <person name="Varona S."/>
            <person name="Cuesta I."/>
            <person name="Sumanam S."/>
            <person name="Adisakwattana P."/>
            <person name="Gasser R.B."/>
            <person name="Hernandez-Gonzalez A."/>
            <person name="Young N.D."/>
            <person name="Perteguer M.J."/>
        </authorList>
    </citation>
    <scope>NUCLEOTIDE SEQUENCE [LARGE SCALE GENOMIC DNA]</scope>
    <source>
        <strain evidence="4">AL3</strain>
        <tissue evidence="4">Liver</tissue>
    </source>
</reference>
<dbReference type="EMBL" id="JBGFUD010015110">
    <property type="protein sequence ID" value="MFH4984071.1"/>
    <property type="molecule type" value="Genomic_DNA"/>
</dbReference>
<evidence type="ECO:0000313" key="5">
    <source>
        <dbReference type="Proteomes" id="UP001608902"/>
    </source>
</evidence>
<gene>
    <name evidence="4" type="ORF">AB6A40_010780</name>
</gene>
<dbReference type="AlphaFoldDB" id="A0ABD6F1T8"/>
<dbReference type="InterPro" id="IPR013320">
    <property type="entry name" value="ConA-like_dom_sf"/>
</dbReference>
<dbReference type="CDD" id="cd00070">
    <property type="entry name" value="GLECT"/>
    <property type="match status" value="1"/>
</dbReference>
<dbReference type="SMART" id="SM00276">
    <property type="entry name" value="GLECT"/>
    <property type="match status" value="1"/>
</dbReference>
<dbReference type="SMART" id="SM00908">
    <property type="entry name" value="Gal-bind_lectin"/>
    <property type="match status" value="1"/>
</dbReference>
<dbReference type="Gene3D" id="2.60.120.200">
    <property type="match status" value="1"/>
</dbReference>
<accession>A0ABD6F1T8</accession>